<gene>
    <name evidence="1" type="ORF">YEW_JP41450</name>
</gene>
<name>F4MX47_YEREN</name>
<protein>
    <submittedName>
        <fullName evidence="1">Uncharacterized protein</fullName>
    </submittedName>
</protein>
<dbReference type="AlphaFoldDB" id="F4MX47"/>
<sequence>MDGPSNESSQRTCSLKYDGDNYCPLNIIVRSTLAPDQYDWHDEPDTNWTIKLNTNAVASTQAT</sequence>
<organism evidence="1">
    <name type="scientific">Yersinia enterocolitica W22703</name>
    <dbReference type="NCBI Taxonomy" id="913028"/>
    <lineage>
        <taxon>Bacteria</taxon>
        <taxon>Pseudomonadati</taxon>
        <taxon>Pseudomonadota</taxon>
        <taxon>Gammaproteobacteria</taxon>
        <taxon>Enterobacterales</taxon>
        <taxon>Yersiniaceae</taxon>
        <taxon>Yersinia</taxon>
    </lineage>
</organism>
<reference evidence="1" key="1">
    <citation type="journal article" date="2011" name="BMC Genomics">
        <title>Shotgun sequencing of Yersinia enterocolitica strain W22703 (biotype 2, serotype O:9): genomic evidence for oscillation between invertebrates and mammals.</title>
        <authorList>
            <person name="Fuchs T.M."/>
            <person name="Brandt K."/>
            <person name="Starke M."/>
            <person name="Rattei T."/>
        </authorList>
    </citation>
    <scope>NUCLEOTIDE SEQUENCE</scope>
</reference>
<feature type="non-terminal residue" evidence="1">
    <location>
        <position position="63"/>
    </location>
</feature>
<dbReference type="EMBL" id="FR718525">
    <property type="protein sequence ID" value="CBX70405.1"/>
    <property type="molecule type" value="Genomic_DNA"/>
</dbReference>
<proteinExistence type="predicted"/>
<evidence type="ECO:0000313" key="1">
    <source>
        <dbReference type="EMBL" id="CBX70405.1"/>
    </source>
</evidence>
<accession>F4MX47</accession>